<proteinExistence type="predicted"/>
<dbReference type="KEGG" id="vg:26797815"/>
<dbReference type="EMBL" id="KT339177">
    <property type="protein sequence ID" value="ALA06955.1"/>
    <property type="molecule type" value="Genomic_DNA"/>
</dbReference>
<evidence type="ECO:0000313" key="1">
    <source>
        <dbReference type="EMBL" id="ALA06955.1"/>
    </source>
</evidence>
<reference evidence="1 2" key="1">
    <citation type="journal article" date="2015" name="Appl. Environ. Microbiol.">
        <title>A virulent phage infecting Lactococcus garvieae, with homology to Lactococcus lactis phages.</title>
        <authorList>
            <person name="Eraclio G."/>
            <person name="Tremblay D.M."/>
            <person name="Lacelle-Cote A."/>
            <person name="Labrie S.J."/>
            <person name="Fortina M.G."/>
            <person name="Moineau S."/>
        </authorList>
    </citation>
    <scope>NUCLEOTIDE SEQUENCE [LARGE SCALE GENOMIC DNA]</scope>
</reference>
<organism evidence="1 2">
    <name type="scientific">Lactococcus phage GE1</name>
    <dbReference type="NCBI Taxonomy" id="1698369"/>
    <lineage>
        <taxon>Viruses</taxon>
        <taxon>Duplodnaviria</taxon>
        <taxon>Heunggongvirae</taxon>
        <taxon>Uroviricota</taxon>
        <taxon>Caudoviricetes</taxon>
        <taxon>Chertseyvirus</taxon>
        <taxon>Chertseyvirus GE1</taxon>
    </lineage>
</organism>
<accession>A0A0N9BAU2</accession>
<evidence type="ECO:0000313" key="2">
    <source>
        <dbReference type="Proteomes" id="UP000204630"/>
    </source>
</evidence>
<dbReference type="GeneID" id="26797815"/>
<keyword evidence="2" id="KW-1185">Reference proteome</keyword>
<sequence length="141" mass="16965">MNLEEWLEKLKEKPGTVWCKSNAYPPNKCRYCNKGLYKRGVYKHSRFLTDINTYCCTACKEERERAKQRDPFFEFDKIVEEPWDAFNWTVPPVEHYNDRSFIVDNEAIAKLRNVLDKEKEERVHDALELLQKEFKEVKITL</sequence>
<dbReference type="Proteomes" id="UP000204630">
    <property type="component" value="Segment"/>
</dbReference>
<name>A0A0N9BAU2_9CAUD</name>
<dbReference type="RefSeq" id="YP_009226629.1">
    <property type="nucleotide sequence ID" value="NC_029118.1"/>
</dbReference>
<protein>
    <submittedName>
        <fullName evidence="1">Uncharacterized protein</fullName>
    </submittedName>
</protein>